<evidence type="ECO:0000313" key="4">
    <source>
        <dbReference type="EMBL" id="VEJ35431.1"/>
    </source>
</evidence>
<feature type="binding site" evidence="3">
    <location>
        <position position="165"/>
    </location>
    <ligand>
        <name>Co(2+)</name>
        <dbReference type="ChEBI" id="CHEBI:48828"/>
    </ligand>
</feature>
<evidence type="ECO:0000313" key="5">
    <source>
        <dbReference type="Proteomes" id="UP000269544"/>
    </source>
</evidence>
<dbReference type="Gene3D" id="3.40.50.1400">
    <property type="match status" value="2"/>
</dbReference>
<reference evidence="4 5" key="1">
    <citation type="submission" date="2018-12" db="EMBL/GenBank/DDBJ databases">
        <authorList>
            <consortium name="Pathogen Informatics"/>
        </authorList>
    </citation>
    <scope>NUCLEOTIDE SEQUENCE [LARGE SCALE GENOMIC DNA]</scope>
    <source>
        <strain evidence="4 5">NCTC13079</strain>
    </source>
</reference>
<dbReference type="AlphaFoldDB" id="A0A3S4Y705"/>
<dbReference type="GO" id="GO:0046872">
    <property type="term" value="F:metal ion binding"/>
    <property type="evidence" value="ECO:0007669"/>
    <property type="project" value="UniProtKB-KW"/>
</dbReference>
<gene>
    <name evidence="4" type="primary">cbiK</name>
    <name evidence="4" type="ORF">NCTC13079_00684</name>
</gene>
<name>A0A3S4Y705_9FIRM</name>
<dbReference type="InterPro" id="IPR010388">
    <property type="entry name" value="Anaerobic_Co-chelatase"/>
</dbReference>
<dbReference type="GO" id="GO:0016852">
    <property type="term" value="F:sirohydrochlorin cobaltochelatase activity"/>
    <property type="evidence" value="ECO:0007669"/>
    <property type="project" value="UniProtKB-EC"/>
</dbReference>
<dbReference type="Proteomes" id="UP000269544">
    <property type="component" value="Chromosome"/>
</dbReference>
<accession>A0A3S4Y705</accession>
<keyword evidence="3" id="KW-0479">Metal-binding</keyword>
<evidence type="ECO:0000256" key="1">
    <source>
        <dbReference type="PIRSR" id="PIRSR033579-1"/>
    </source>
</evidence>
<dbReference type="RefSeq" id="WP_126465228.1">
    <property type="nucleotide sequence ID" value="NZ_JAUSWF010000001.1"/>
</dbReference>
<evidence type="ECO:0000256" key="3">
    <source>
        <dbReference type="PIRSR" id="PIRSR033579-3"/>
    </source>
</evidence>
<sequence length="252" mass="28134">MKQALLIASFGTTHRDAEELDLNPVIDALRDAHPDAAVRAAFTSRMVIRAIEKQTGRKVDNEREAAARLRKEGFSEDEIRIQPLHLIEGVEYEKLTRIHDEILVGEALFSREADLYAFAEYATKSYTTPTLFIGHGSEHEADAIYRRLHECMAEAGGMHGVATVEGELGRAHALQWLKSSGADSVHLVPLLLVAGDHAKNDIFGDDDSYKTFLEGKGYRVSYRERGLGCDAFVREMFLKKCRALMEDKAGAR</sequence>
<protein>
    <submittedName>
        <fullName evidence="4">Sirohydrochlorin cobaltochelatase</fullName>
        <ecNumber evidence="4">4.99.1.3</ecNumber>
    </submittedName>
</protein>
<keyword evidence="5" id="KW-1185">Reference proteome</keyword>
<proteinExistence type="predicted"/>
<feature type="active site" description="Proton acceptor" evidence="1">
    <location>
        <position position="135"/>
    </location>
</feature>
<dbReference type="PIRSF" id="PIRSF033579">
    <property type="entry name" value="Anaer_Co_chel"/>
    <property type="match status" value="1"/>
</dbReference>
<dbReference type="OrthoDB" id="9770331at2"/>
<feature type="binding site" evidence="3">
    <location>
        <position position="135"/>
    </location>
    <ligand>
        <name>Co(2+)</name>
        <dbReference type="ChEBI" id="CHEBI:48828"/>
    </ligand>
</feature>
<feature type="binding site" evidence="2">
    <location>
        <position position="10"/>
    </location>
    <ligand>
        <name>Co(2+)</name>
        <dbReference type="ChEBI" id="CHEBI:48828"/>
    </ligand>
</feature>
<evidence type="ECO:0000256" key="2">
    <source>
        <dbReference type="PIRSR" id="PIRSR033579-2"/>
    </source>
</evidence>
<dbReference type="Pfam" id="PF06180">
    <property type="entry name" value="CbiK"/>
    <property type="match status" value="1"/>
</dbReference>
<dbReference type="KEGG" id="piv:NCTC13079_00684"/>
<keyword evidence="4" id="KW-0456">Lyase</keyword>
<dbReference type="SUPFAM" id="SSF53800">
    <property type="entry name" value="Chelatase"/>
    <property type="match status" value="1"/>
</dbReference>
<dbReference type="GO" id="GO:0019251">
    <property type="term" value="P:anaerobic cobalamin biosynthetic process"/>
    <property type="evidence" value="ECO:0007669"/>
    <property type="project" value="InterPro"/>
</dbReference>
<feature type="binding site" evidence="2">
    <location>
        <begin position="192"/>
        <end position="193"/>
    </location>
    <ligand>
        <name>substrate</name>
    </ligand>
</feature>
<organism evidence="4 5">
    <name type="scientific">Aedoeadaptatus ivorii</name>
    <dbReference type="NCBI Taxonomy" id="54006"/>
    <lineage>
        <taxon>Bacteria</taxon>
        <taxon>Bacillati</taxon>
        <taxon>Bacillota</taxon>
        <taxon>Tissierellia</taxon>
        <taxon>Tissierellales</taxon>
        <taxon>Peptoniphilaceae</taxon>
        <taxon>Aedoeadaptatus</taxon>
    </lineage>
</organism>
<keyword evidence="3" id="KW-0170">Cobalt</keyword>
<feature type="binding site" evidence="2">
    <location>
        <position position="197"/>
    </location>
    <ligand>
        <name>Co(2+)</name>
        <dbReference type="ChEBI" id="CHEBI:48828"/>
    </ligand>
</feature>
<dbReference type="EMBL" id="LR134523">
    <property type="protein sequence ID" value="VEJ35431.1"/>
    <property type="molecule type" value="Genomic_DNA"/>
</dbReference>
<dbReference type="EC" id="4.99.1.3" evidence="4"/>
<feature type="binding site" evidence="2">
    <location>
        <begin position="87"/>
        <end position="94"/>
    </location>
    <ligand>
        <name>substrate</name>
    </ligand>
</feature>